<dbReference type="Gene3D" id="1.10.540.10">
    <property type="entry name" value="Acyl-CoA dehydrogenase/oxidase, N-terminal domain"/>
    <property type="match status" value="1"/>
</dbReference>
<dbReference type="EMBL" id="PDUD01000001">
    <property type="protein sequence ID" value="PHN08613.1"/>
    <property type="molecule type" value="Genomic_DNA"/>
</dbReference>
<dbReference type="PANTHER" id="PTHR43884">
    <property type="entry name" value="ACYL-COA DEHYDROGENASE"/>
    <property type="match status" value="1"/>
</dbReference>
<dbReference type="Gene3D" id="1.20.140.10">
    <property type="entry name" value="Butyryl-CoA Dehydrogenase, subunit A, domain 3"/>
    <property type="match status" value="1"/>
</dbReference>
<dbReference type="OrthoDB" id="9802447at2"/>
<dbReference type="InterPro" id="IPR046373">
    <property type="entry name" value="Acyl-CoA_Oxase/DH_mid-dom_sf"/>
</dbReference>
<comment type="similarity">
    <text evidence="2 5">Belongs to the acyl-CoA dehydrogenase family.</text>
</comment>
<dbReference type="InterPro" id="IPR006091">
    <property type="entry name" value="Acyl-CoA_Oxase/DH_mid-dom"/>
</dbReference>
<keyword evidence="3 5" id="KW-0285">Flavoprotein</keyword>
<organism evidence="9 10">
    <name type="scientific">Flavilitoribacter nigricans (strain ATCC 23147 / DSM 23189 / NBRC 102662 / NCIMB 1420 / SS-2)</name>
    <name type="common">Lewinella nigricans</name>
    <dbReference type="NCBI Taxonomy" id="1122177"/>
    <lineage>
        <taxon>Bacteria</taxon>
        <taxon>Pseudomonadati</taxon>
        <taxon>Bacteroidota</taxon>
        <taxon>Saprospiria</taxon>
        <taxon>Saprospirales</taxon>
        <taxon>Lewinellaceae</taxon>
        <taxon>Flavilitoribacter</taxon>
    </lineage>
</organism>
<evidence type="ECO:0000256" key="5">
    <source>
        <dbReference type="RuleBase" id="RU362125"/>
    </source>
</evidence>
<dbReference type="SUPFAM" id="SSF56645">
    <property type="entry name" value="Acyl-CoA dehydrogenase NM domain-like"/>
    <property type="match status" value="1"/>
</dbReference>
<reference evidence="9 10" key="1">
    <citation type="submission" date="2017-10" db="EMBL/GenBank/DDBJ databases">
        <title>The draft genome sequence of Lewinella nigricans NBRC 102662.</title>
        <authorList>
            <person name="Wang K."/>
        </authorList>
    </citation>
    <scope>NUCLEOTIDE SEQUENCE [LARGE SCALE GENOMIC DNA]</scope>
    <source>
        <strain evidence="9 10">NBRC 102662</strain>
    </source>
</reference>
<evidence type="ECO:0000256" key="2">
    <source>
        <dbReference type="ARBA" id="ARBA00009347"/>
    </source>
</evidence>
<dbReference type="SUPFAM" id="SSF47203">
    <property type="entry name" value="Acyl-CoA dehydrogenase C-terminal domain-like"/>
    <property type="match status" value="1"/>
</dbReference>
<dbReference type="InterPro" id="IPR006089">
    <property type="entry name" value="Acyl-CoA_DH_CS"/>
</dbReference>
<comment type="cofactor">
    <cofactor evidence="1 5">
        <name>FAD</name>
        <dbReference type="ChEBI" id="CHEBI:57692"/>
    </cofactor>
</comment>
<protein>
    <submittedName>
        <fullName evidence="9">Acyl-CoA dehydrogenase</fullName>
    </submittedName>
</protein>
<dbReference type="Pfam" id="PF02770">
    <property type="entry name" value="Acyl-CoA_dh_M"/>
    <property type="match status" value="1"/>
</dbReference>
<dbReference type="GO" id="GO:0050660">
    <property type="term" value="F:flavin adenine dinucleotide binding"/>
    <property type="evidence" value="ECO:0007669"/>
    <property type="project" value="InterPro"/>
</dbReference>
<evidence type="ECO:0000259" key="7">
    <source>
        <dbReference type="Pfam" id="PF02770"/>
    </source>
</evidence>
<sequence>MDFSWPEHHLAYRKEVEAFARQTLDPAVADRDERGIFSREAWEKCAEFGIQGLSIPKAYGGTFEDRDLLRATLAMEGFGYACTDNGLALGLNAHMWTVQLPIFEFGSEEQRKKYLPGMAAGRLIGAHALTEPDAGSDVFSMNTRAEKTEGGYLLEGEKHLITFGPIADVVMVLARTNPALGKWGISAFIVERGTEGLIQHPVQSKMGMRTVPIGKLSFQQCFIPEENRLGAEGAGFSIISHSLEYDRCFILASQLGSMERQLENTVDFVTRRRQFDQPIGKFQSVANRVADMKLRLETSRMLLYKAAWLKSQGKSAMMEAALLKLQLSESFLASSLDAIRNGGGIAYLTETGIERDLRDAIGGVLYAGTSDIQRNIIAKLLGI</sequence>
<accession>A0A2D0NLJ3</accession>
<dbReference type="Gene3D" id="2.40.110.10">
    <property type="entry name" value="Butyryl-CoA Dehydrogenase, subunit A, domain 2"/>
    <property type="match status" value="1"/>
</dbReference>
<dbReference type="PANTHER" id="PTHR43884:SF12">
    <property type="entry name" value="ISOVALERYL-COA DEHYDROGENASE, MITOCHONDRIAL-RELATED"/>
    <property type="match status" value="1"/>
</dbReference>
<feature type="domain" description="Acyl-CoA dehydrogenase/oxidase N-terminal" evidence="8">
    <location>
        <begin position="7"/>
        <end position="121"/>
    </location>
</feature>
<dbReference type="InterPro" id="IPR037069">
    <property type="entry name" value="AcylCoA_DH/ox_N_sf"/>
</dbReference>
<evidence type="ECO:0000256" key="1">
    <source>
        <dbReference type="ARBA" id="ARBA00001974"/>
    </source>
</evidence>
<evidence type="ECO:0000313" key="10">
    <source>
        <dbReference type="Proteomes" id="UP000223913"/>
    </source>
</evidence>
<evidence type="ECO:0000313" key="9">
    <source>
        <dbReference type="EMBL" id="PHN08613.1"/>
    </source>
</evidence>
<dbReference type="Pfam" id="PF02771">
    <property type="entry name" value="Acyl-CoA_dh_N"/>
    <property type="match status" value="1"/>
</dbReference>
<dbReference type="Proteomes" id="UP000223913">
    <property type="component" value="Unassembled WGS sequence"/>
</dbReference>
<dbReference type="Pfam" id="PF00441">
    <property type="entry name" value="Acyl-CoA_dh_1"/>
    <property type="match status" value="1"/>
</dbReference>
<dbReference type="GO" id="GO:0003995">
    <property type="term" value="F:acyl-CoA dehydrogenase activity"/>
    <property type="evidence" value="ECO:0007669"/>
    <property type="project" value="InterPro"/>
</dbReference>
<keyword evidence="4 5" id="KW-0274">FAD</keyword>
<evidence type="ECO:0000259" key="8">
    <source>
        <dbReference type="Pfam" id="PF02771"/>
    </source>
</evidence>
<dbReference type="RefSeq" id="WP_099148203.1">
    <property type="nucleotide sequence ID" value="NZ_PDUD01000001.1"/>
</dbReference>
<name>A0A2D0NLJ3_FLAN2</name>
<proteinExistence type="inferred from homology"/>
<dbReference type="InterPro" id="IPR013786">
    <property type="entry name" value="AcylCoA_DH/ox_N"/>
</dbReference>
<keyword evidence="5" id="KW-0560">Oxidoreductase</keyword>
<dbReference type="PROSITE" id="PS00072">
    <property type="entry name" value="ACYL_COA_DH_1"/>
    <property type="match status" value="1"/>
</dbReference>
<evidence type="ECO:0000256" key="3">
    <source>
        <dbReference type="ARBA" id="ARBA00022630"/>
    </source>
</evidence>
<evidence type="ECO:0000256" key="4">
    <source>
        <dbReference type="ARBA" id="ARBA00022827"/>
    </source>
</evidence>
<evidence type="ECO:0000259" key="6">
    <source>
        <dbReference type="Pfam" id="PF00441"/>
    </source>
</evidence>
<feature type="domain" description="Acyl-CoA dehydrogenase/oxidase C-terminal" evidence="6">
    <location>
        <begin position="233"/>
        <end position="379"/>
    </location>
</feature>
<dbReference type="AlphaFoldDB" id="A0A2D0NLJ3"/>
<keyword evidence="10" id="KW-1185">Reference proteome</keyword>
<dbReference type="InterPro" id="IPR009100">
    <property type="entry name" value="AcylCoA_DH/oxidase_NM_dom_sf"/>
</dbReference>
<dbReference type="InterPro" id="IPR036250">
    <property type="entry name" value="AcylCo_DH-like_C"/>
</dbReference>
<comment type="caution">
    <text evidence="9">The sequence shown here is derived from an EMBL/GenBank/DDBJ whole genome shotgun (WGS) entry which is preliminary data.</text>
</comment>
<gene>
    <name evidence="9" type="ORF">CRP01_01490</name>
</gene>
<dbReference type="InterPro" id="IPR009075">
    <property type="entry name" value="AcylCo_DH/oxidase_C"/>
</dbReference>
<feature type="domain" description="Acyl-CoA oxidase/dehydrogenase middle" evidence="7">
    <location>
        <begin position="126"/>
        <end position="221"/>
    </location>
</feature>